<evidence type="ECO:0000259" key="4">
    <source>
        <dbReference type="Pfam" id="PF00725"/>
    </source>
</evidence>
<evidence type="ECO:0000256" key="3">
    <source>
        <dbReference type="PIRSR" id="PIRSR000105-1"/>
    </source>
</evidence>
<dbReference type="Pfam" id="PF02737">
    <property type="entry name" value="3HCDH_N"/>
    <property type="match status" value="1"/>
</dbReference>
<comment type="caution">
    <text evidence="6">The sequence shown here is derived from an EMBL/GenBank/DDBJ whole genome shotgun (WGS) entry which is preliminary data.</text>
</comment>
<dbReference type="PROSITE" id="PS00067">
    <property type="entry name" value="3HCDH"/>
    <property type="match status" value="1"/>
</dbReference>
<feature type="domain" description="3-hydroxyacyl-CoA dehydrogenase NAD binding" evidence="5">
    <location>
        <begin position="15"/>
        <end position="144"/>
    </location>
</feature>
<accession>A0A9N9FP31</accession>
<proteinExistence type="inferred from homology"/>
<dbReference type="SUPFAM" id="SSF51735">
    <property type="entry name" value="NAD(P)-binding Rossmann-fold domains"/>
    <property type="match status" value="1"/>
</dbReference>
<dbReference type="Pfam" id="PF00725">
    <property type="entry name" value="3HCDH"/>
    <property type="match status" value="1"/>
</dbReference>
<evidence type="ECO:0000259" key="5">
    <source>
        <dbReference type="Pfam" id="PF02737"/>
    </source>
</evidence>
<dbReference type="Proteomes" id="UP000789508">
    <property type="component" value="Unassembled WGS sequence"/>
</dbReference>
<evidence type="ECO:0000313" key="6">
    <source>
        <dbReference type="EMBL" id="CAG8549955.1"/>
    </source>
</evidence>
<gene>
    <name evidence="6" type="ORF">ALEPTO_LOCUS5827</name>
</gene>
<sequence length="244" mass="27065">MFYQKTKIRYHGLEIAKNRITRDHADATKSRTIIVNNISAFNDLDFVIEAASENVDLKRSIFSELDKITKSDAILATNTSSISITKIAAATKRPEKVIGMHFMNPVPVMKLVEIIPGLSTSEETLNTTLSFAAKMGKTCTKSQDVPGFAANRILMPYINEAVIVLEQGISSRDDIDTTMKLGTNVPMGPLRLADFIGLDTCLAIMKVLHQEIGDTKYRPAVLLQKYVDAGWLGRKSGRGFYDDY</sequence>
<keyword evidence="2" id="KW-0560">Oxidoreductase</keyword>
<comment type="similarity">
    <text evidence="1">Belongs to the 3-hydroxyacyl-CoA dehydrogenase family.</text>
</comment>
<dbReference type="Gene3D" id="3.40.50.720">
    <property type="entry name" value="NAD(P)-binding Rossmann-like Domain"/>
    <property type="match status" value="1"/>
</dbReference>
<feature type="site" description="Important for catalytic activity" evidence="3">
    <location>
        <position position="101"/>
    </location>
</feature>
<dbReference type="InterPro" id="IPR006176">
    <property type="entry name" value="3-OHacyl-CoA_DH_NAD-bd"/>
</dbReference>
<dbReference type="PANTHER" id="PTHR48075:SF5">
    <property type="entry name" value="3-HYDROXYBUTYRYL-COA DEHYDROGENASE"/>
    <property type="match status" value="1"/>
</dbReference>
<dbReference type="Gene3D" id="1.10.1040.10">
    <property type="entry name" value="N-(1-d-carboxylethyl)-l-norvaline Dehydrogenase, domain 2"/>
    <property type="match status" value="1"/>
</dbReference>
<dbReference type="GO" id="GO:0016616">
    <property type="term" value="F:oxidoreductase activity, acting on the CH-OH group of donors, NAD or NADP as acceptor"/>
    <property type="evidence" value="ECO:0007669"/>
    <property type="project" value="InterPro"/>
</dbReference>
<protein>
    <submittedName>
        <fullName evidence="6">12572_t:CDS:1</fullName>
    </submittedName>
</protein>
<dbReference type="EMBL" id="CAJVPS010001768">
    <property type="protein sequence ID" value="CAG8549955.1"/>
    <property type="molecule type" value="Genomic_DNA"/>
</dbReference>
<feature type="domain" description="3-hydroxyacyl-CoA dehydrogenase C-terminal" evidence="4">
    <location>
        <begin position="147"/>
        <end position="242"/>
    </location>
</feature>
<reference evidence="6" key="1">
    <citation type="submission" date="2021-06" db="EMBL/GenBank/DDBJ databases">
        <authorList>
            <person name="Kallberg Y."/>
            <person name="Tangrot J."/>
            <person name="Rosling A."/>
        </authorList>
    </citation>
    <scope>NUCLEOTIDE SEQUENCE</scope>
    <source>
        <strain evidence="6">FL130A</strain>
    </source>
</reference>
<dbReference type="PANTHER" id="PTHR48075">
    <property type="entry name" value="3-HYDROXYACYL-COA DEHYDROGENASE FAMILY PROTEIN"/>
    <property type="match status" value="1"/>
</dbReference>
<dbReference type="GO" id="GO:0070403">
    <property type="term" value="F:NAD+ binding"/>
    <property type="evidence" value="ECO:0007669"/>
    <property type="project" value="InterPro"/>
</dbReference>
<evidence type="ECO:0000313" key="7">
    <source>
        <dbReference type="Proteomes" id="UP000789508"/>
    </source>
</evidence>
<dbReference type="PIRSF" id="PIRSF000105">
    <property type="entry name" value="HCDH"/>
    <property type="match status" value="1"/>
</dbReference>
<name>A0A9N9FP31_9GLOM</name>
<evidence type="ECO:0000256" key="1">
    <source>
        <dbReference type="ARBA" id="ARBA00009463"/>
    </source>
</evidence>
<dbReference type="OrthoDB" id="5958943at2759"/>
<dbReference type="InterPro" id="IPR006180">
    <property type="entry name" value="3-OHacyl-CoA_DH_CS"/>
</dbReference>
<dbReference type="InterPro" id="IPR022694">
    <property type="entry name" value="3-OHacyl-CoA_DH"/>
</dbReference>
<dbReference type="InterPro" id="IPR008927">
    <property type="entry name" value="6-PGluconate_DH-like_C_sf"/>
</dbReference>
<evidence type="ECO:0000256" key="2">
    <source>
        <dbReference type="ARBA" id="ARBA00023002"/>
    </source>
</evidence>
<organism evidence="6 7">
    <name type="scientific">Ambispora leptoticha</name>
    <dbReference type="NCBI Taxonomy" id="144679"/>
    <lineage>
        <taxon>Eukaryota</taxon>
        <taxon>Fungi</taxon>
        <taxon>Fungi incertae sedis</taxon>
        <taxon>Mucoromycota</taxon>
        <taxon>Glomeromycotina</taxon>
        <taxon>Glomeromycetes</taxon>
        <taxon>Archaeosporales</taxon>
        <taxon>Ambisporaceae</taxon>
        <taxon>Ambispora</taxon>
    </lineage>
</organism>
<dbReference type="SUPFAM" id="SSF48179">
    <property type="entry name" value="6-phosphogluconate dehydrogenase C-terminal domain-like"/>
    <property type="match status" value="1"/>
</dbReference>
<dbReference type="InterPro" id="IPR036291">
    <property type="entry name" value="NAD(P)-bd_dom_sf"/>
</dbReference>
<dbReference type="AlphaFoldDB" id="A0A9N9FP31"/>
<dbReference type="InterPro" id="IPR006108">
    <property type="entry name" value="3HC_DH_C"/>
</dbReference>
<dbReference type="GO" id="GO:0006631">
    <property type="term" value="P:fatty acid metabolic process"/>
    <property type="evidence" value="ECO:0007669"/>
    <property type="project" value="InterPro"/>
</dbReference>
<keyword evidence="7" id="KW-1185">Reference proteome</keyword>
<dbReference type="InterPro" id="IPR013328">
    <property type="entry name" value="6PGD_dom2"/>
</dbReference>